<dbReference type="InterPro" id="IPR036388">
    <property type="entry name" value="WH-like_DNA-bd_sf"/>
</dbReference>
<keyword evidence="4" id="KW-0804">Transcription</keyword>
<dbReference type="EMBL" id="DWZA01000072">
    <property type="protein sequence ID" value="HJA71553.1"/>
    <property type="molecule type" value="Genomic_DNA"/>
</dbReference>
<protein>
    <submittedName>
        <fullName evidence="6">LysR family transcriptional regulator</fullName>
    </submittedName>
</protein>
<keyword evidence="3" id="KW-0238">DNA-binding</keyword>
<dbReference type="AlphaFoldDB" id="A0A9D2HJP8"/>
<reference evidence="6" key="1">
    <citation type="journal article" date="2021" name="PeerJ">
        <title>Extensive microbial diversity within the chicken gut microbiome revealed by metagenomics and culture.</title>
        <authorList>
            <person name="Gilroy R."/>
            <person name="Ravi A."/>
            <person name="Getino M."/>
            <person name="Pursley I."/>
            <person name="Horton D.L."/>
            <person name="Alikhan N.F."/>
            <person name="Baker D."/>
            <person name="Gharbi K."/>
            <person name="Hall N."/>
            <person name="Watson M."/>
            <person name="Adriaenssens E.M."/>
            <person name="Foster-Nyarko E."/>
            <person name="Jarju S."/>
            <person name="Secka A."/>
            <person name="Antonio M."/>
            <person name="Oren A."/>
            <person name="Chaudhuri R.R."/>
            <person name="La Ragione R."/>
            <person name="Hildebrand F."/>
            <person name="Pallen M.J."/>
        </authorList>
    </citation>
    <scope>NUCLEOTIDE SEQUENCE</scope>
    <source>
        <strain evidence="6">CHK178-16964</strain>
    </source>
</reference>
<dbReference type="InterPro" id="IPR000847">
    <property type="entry name" value="LysR_HTH_N"/>
</dbReference>
<evidence type="ECO:0000259" key="5">
    <source>
        <dbReference type="PROSITE" id="PS50931"/>
    </source>
</evidence>
<dbReference type="Gene3D" id="3.40.190.290">
    <property type="match status" value="1"/>
</dbReference>
<sequence>MDLKQMEYIVAIDKYKNMTEASKRLFITPSAISQQLLKLEEELNTTLFIRTKKQLFPTAAGRIFLETARQFLALRQSALSQLQDIEEGVSGIYHIGLAVDHGSDVFARVYPRFHEIYPGVRLQCSQLLRVSEMLEKTASGEFDMSFVLSGSPDGPSDEVSYLPISSENLLLGLPRSHPLARELPVSPSPVSVIDLKDVKDDFFAVSLEKSTMRRQLIDPLFQKEGVELHVMIESSLNGFLEQLASSGICGTIIPQSCVHNYTDLAWFYMPGLPRFYFGVIYPKGYRLNRILEQFIEMVKEDAIKNLYFPAPKAP</sequence>
<dbReference type="Gene3D" id="1.10.10.10">
    <property type="entry name" value="Winged helix-like DNA-binding domain superfamily/Winged helix DNA-binding domain"/>
    <property type="match status" value="1"/>
</dbReference>
<comment type="caution">
    <text evidence="6">The sequence shown here is derived from an EMBL/GenBank/DDBJ whole genome shotgun (WGS) entry which is preliminary data.</text>
</comment>
<evidence type="ECO:0000256" key="3">
    <source>
        <dbReference type="ARBA" id="ARBA00023125"/>
    </source>
</evidence>
<dbReference type="InterPro" id="IPR005119">
    <property type="entry name" value="LysR_subst-bd"/>
</dbReference>
<proteinExistence type="inferred from homology"/>
<dbReference type="Proteomes" id="UP000823900">
    <property type="component" value="Unassembled WGS sequence"/>
</dbReference>
<dbReference type="FunFam" id="1.10.10.10:FF:000001">
    <property type="entry name" value="LysR family transcriptional regulator"/>
    <property type="match status" value="1"/>
</dbReference>
<dbReference type="SUPFAM" id="SSF53850">
    <property type="entry name" value="Periplasmic binding protein-like II"/>
    <property type="match status" value="1"/>
</dbReference>
<dbReference type="PANTHER" id="PTHR30126">
    <property type="entry name" value="HTH-TYPE TRANSCRIPTIONAL REGULATOR"/>
    <property type="match status" value="1"/>
</dbReference>
<dbReference type="Pfam" id="PF00126">
    <property type="entry name" value="HTH_1"/>
    <property type="match status" value="1"/>
</dbReference>
<dbReference type="GO" id="GO:0003700">
    <property type="term" value="F:DNA-binding transcription factor activity"/>
    <property type="evidence" value="ECO:0007669"/>
    <property type="project" value="InterPro"/>
</dbReference>
<dbReference type="PANTHER" id="PTHR30126:SF40">
    <property type="entry name" value="HTH-TYPE TRANSCRIPTIONAL REGULATOR GLTR"/>
    <property type="match status" value="1"/>
</dbReference>
<keyword evidence="2" id="KW-0805">Transcription regulation</keyword>
<evidence type="ECO:0000313" key="6">
    <source>
        <dbReference type="EMBL" id="HJA71553.1"/>
    </source>
</evidence>
<evidence type="ECO:0000256" key="4">
    <source>
        <dbReference type="ARBA" id="ARBA00023163"/>
    </source>
</evidence>
<dbReference type="CDD" id="cd05466">
    <property type="entry name" value="PBP2_LTTR_substrate"/>
    <property type="match status" value="1"/>
</dbReference>
<dbReference type="Pfam" id="PF03466">
    <property type="entry name" value="LysR_substrate"/>
    <property type="match status" value="1"/>
</dbReference>
<gene>
    <name evidence="6" type="ORF">IAA07_08265</name>
</gene>
<name>A0A9D2HJP8_9FIRM</name>
<feature type="domain" description="HTH lysR-type" evidence="5">
    <location>
        <begin position="1"/>
        <end position="58"/>
    </location>
</feature>
<comment type="similarity">
    <text evidence="1">Belongs to the LysR transcriptional regulatory family.</text>
</comment>
<dbReference type="PROSITE" id="PS50931">
    <property type="entry name" value="HTH_LYSR"/>
    <property type="match status" value="1"/>
</dbReference>
<evidence type="ECO:0000313" key="7">
    <source>
        <dbReference type="Proteomes" id="UP000823900"/>
    </source>
</evidence>
<dbReference type="GO" id="GO:0000976">
    <property type="term" value="F:transcription cis-regulatory region binding"/>
    <property type="evidence" value="ECO:0007669"/>
    <property type="project" value="TreeGrafter"/>
</dbReference>
<organism evidence="6 7">
    <name type="scientific">Candidatus Lachnoclostridium stercoravium</name>
    <dbReference type="NCBI Taxonomy" id="2838633"/>
    <lineage>
        <taxon>Bacteria</taxon>
        <taxon>Bacillati</taxon>
        <taxon>Bacillota</taxon>
        <taxon>Clostridia</taxon>
        <taxon>Lachnospirales</taxon>
        <taxon>Lachnospiraceae</taxon>
    </lineage>
</organism>
<evidence type="ECO:0000256" key="1">
    <source>
        <dbReference type="ARBA" id="ARBA00009437"/>
    </source>
</evidence>
<reference evidence="6" key="2">
    <citation type="submission" date="2021-04" db="EMBL/GenBank/DDBJ databases">
        <authorList>
            <person name="Gilroy R."/>
        </authorList>
    </citation>
    <scope>NUCLEOTIDE SEQUENCE</scope>
    <source>
        <strain evidence="6">CHK178-16964</strain>
    </source>
</reference>
<dbReference type="InterPro" id="IPR036390">
    <property type="entry name" value="WH_DNA-bd_sf"/>
</dbReference>
<dbReference type="SUPFAM" id="SSF46785">
    <property type="entry name" value="Winged helix' DNA-binding domain"/>
    <property type="match status" value="1"/>
</dbReference>
<accession>A0A9D2HJP8</accession>
<evidence type="ECO:0000256" key="2">
    <source>
        <dbReference type="ARBA" id="ARBA00023015"/>
    </source>
</evidence>